<protein>
    <recommendedName>
        <fullName evidence="2">Disease resistance R13L4/SHOC-2-like LRR domain-containing protein</fullName>
    </recommendedName>
</protein>
<sequence length="200" mass="22527">MKHVNILYLGRWESTSQKHIEVEKPKDLEGLANLKYIKFLSLQGILGITGIPESISRLWNLSVLDFRACHSLEVIPQGIGSLHNLTHLDLSECYLLSGMSKGLRKLTNLVVLKVFEVQDSTENSHSCTLEDLLSITKLHKLSIDTEIEDFPRWSDLDVLAKFKQLHILTIAWGGNLFQNPDSVTVSTIRKPGEVLRLGLT</sequence>
<evidence type="ECO:0000256" key="1">
    <source>
        <dbReference type="ARBA" id="ARBA00022737"/>
    </source>
</evidence>
<dbReference type="SUPFAM" id="SSF52058">
    <property type="entry name" value="L domain-like"/>
    <property type="match status" value="1"/>
</dbReference>
<dbReference type="Proteomes" id="UP000224567">
    <property type="component" value="Unassembled WGS sequence"/>
</dbReference>
<dbReference type="OrthoDB" id="1522111at2759"/>
<dbReference type="InterPro" id="IPR055414">
    <property type="entry name" value="LRR_R13L4/SHOC2-like"/>
</dbReference>
<dbReference type="EMBL" id="MLFT02000010">
    <property type="protein sequence ID" value="PHT36700.1"/>
    <property type="molecule type" value="Genomic_DNA"/>
</dbReference>
<reference evidence="3 4" key="1">
    <citation type="journal article" date="2017" name="Genome Biol.">
        <title>New reference genome sequences of hot pepper reveal the massive evolution of plant disease-resistance genes by retroduplication.</title>
        <authorList>
            <person name="Kim S."/>
            <person name="Park J."/>
            <person name="Yeom S.I."/>
            <person name="Kim Y.M."/>
            <person name="Seo E."/>
            <person name="Kim K.T."/>
            <person name="Kim M.S."/>
            <person name="Lee J.M."/>
            <person name="Cheong K."/>
            <person name="Shin H.S."/>
            <person name="Kim S.B."/>
            <person name="Han K."/>
            <person name="Lee J."/>
            <person name="Park M."/>
            <person name="Lee H.A."/>
            <person name="Lee H.Y."/>
            <person name="Lee Y."/>
            <person name="Oh S."/>
            <person name="Lee J.H."/>
            <person name="Choi E."/>
            <person name="Choi E."/>
            <person name="Lee S.E."/>
            <person name="Jeon J."/>
            <person name="Kim H."/>
            <person name="Choi G."/>
            <person name="Song H."/>
            <person name="Lee J."/>
            <person name="Lee S.C."/>
            <person name="Kwon J.K."/>
            <person name="Lee H.Y."/>
            <person name="Koo N."/>
            <person name="Hong Y."/>
            <person name="Kim R.W."/>
            <person name="Kang W.H."/>
            <person name="Huh J.H."/>
            <person name="Kang B.C."/>
            <person name="Yang T.J."/>
            <person name="Lee Y.H."/>
            <person name="Bennetzen J.L."/>
            <person name="Choi D."/>
        </authorList>
    </citation>
    <scope>NUCLEOTIDE SEQUENCE [LARGE SCALE GENOMIC DNA]</scope>
    <source>
        <strain evidence="4">cv. PBC81</strain>
    </source>
</reference>
<evidence type="ECO:0000313" key="3">
    <source>
        <dbReference type="EMBL" id="PHT36700.1"/>
    </source>
</evidence>
<comment type="caution">
    <text evidence="3">The sequence shown here is derived from an EMBL/GenBank/DDBJ whole genome shotgun (WGS) entry which is preliminary data.</text>
</comment>
<dbReference type="STRING" id="33114.A0A2G2VUN1"/>
<keyword evidence="1" id="KW-0677">Repeat</keyword>
<reference evidence="4" key="2">
    <citation type="journal article" date="2017" name="J. Anim. Genet.">
        <title>Multiple reference genome sequences of hot pepper reveal the massive evolution of plant disease resistance genes by retroduplication.</title>
        <authorList>
            <person name="Kim S."/>
            <person name="Park J."/>
            <person name="Yeom S.-I."/>
            <person name="Kim Y.-M."/>
            <person name="Seo E."/>
            <person name="Kim K.-T."/>
            <person name="Kim M.-S."/>
            <person name="Lee J.M."/>
            <person name="Cheong K."/>
            <person name="Shin H.-S."/>
            <person name="Kim S.-B."/>
            <person name="Han K."/>
            <person name="Lee J."/>
            <person name="Park M."/>
            <person name="Lee H.-A."/>
            <person name="Lee H.-Y."/>
            <person name="Lee Y."/>
            <person name="Oh S."/>
            <person name="Lee J.H."/>
            <person name="Choi E."/>
            <person name="Choi E."/>
            <person name="Lee S.E."/>
            <person name="Jeon J."/>
            <person name="Kim H."/>
            <person name="Choi G."/>
            <person name="Song H."/>
            <person name="Lee J."/>
            <person name="Lee S.-C."/>
            <person name="Kwon J.-K."/>
            <person name="Lee H.-Y."/>
            <person name="Koo N."/>
            <person name="Hong Y."/>
            <person name="Kim R.W."/>
            <person name="Kang W.-H."/>
            <person name="Huh J.H."/>
            <person name="Kang B.-C."/>
            <person name="Yang T.-J."/>
            <person name="Lee Y.-H."/>
            <person name="Bennetzen J.L."/>
            <person name="Choi D."/>
        </authorList>
    </citation>
    <scope>NUCLEOTIDE SEQUENCE [LARGE SCALE GENOMIC DNA]</scope>
    <source>
        <strain evidence="4">cv. PBC81</strain>
    </source>
</reference>
<dbReference type="Gene3D" id="3.80.10.10">
    <property type="entry name" value="Ribonuclease Inhibitor"/>
    <property type="match status" value="1"/>
</dbReference>
<dbReference type="Pfam" id="PF23598">
    <property type="entry name" value="LRR_14"/>
    <property type="match status" value="1"/>
</dbReference>
<proteinExistence type="predicted"/>
<evidence type="ECO:0000259" key="2">
    <source>
        <dbReference type="Pfam" id="PF23598"/>
    </source>
</evidence>
<name>A0A2G2VUN1_CAPBA</name>
<keyword evidence="4" id="KW-1185">Reference proteome</keyword>
<gene>
    <name evidence="3" type="ORF">CQW23_24400</name>
</gene>
<organism evidence="3 4">
    <name type="scientific">Capsicum baccatum</name>
    <name type="common">Peruvian pepper</name>
    <dbReference type="NCBI Taxonomy" id="33114"/>
    <lineage>
        <taxon>Eukaryota</taxon>
        <taxon>Viridiplantae</taxon>
        <taxon>Streptophyta</taxon>
        <taxon>Embryophyta</taxon>
        <taxon>Tracheophyta</taxon>
        <taxon>Spermatophyta</taxon>
        <taxon>Magnoliopsida</taxon>
        <taxon>eudicotyledons</taxon>
        <taxon>Gunneridae</taxon>
        <taxon>Pentapetalae</taxon>
        <taxon>asterids</taxon>
        <taxon>lamiids</taxon>
        <taxon>Solanales</taxon>
        <taxon>Solanaceae</taxon>
        <taxon>Solanoideae</taxon>
        <taxon>Capsiceae</taxon>
        <taxon>Capsicum</taxon>
    </lineage>
</organism>
<dbReference type="PANTHER" id="PTHR47186:SF54">
    <property type="entry name" value="DISEASE RESISTANCE RPP13-LIKE PROTEIN 4"/>
    <property type="match status" value="1"/>
</dbReference>
<dbReference type="InterPro" id="IPR032675">
    <property type="entry name" value="LRR_dom_sf"/>
</dbReference>
<dbReference type="AlphaFoldDB" id="A0A2G2VUN1"/>
<evidence type="ECO:0000313" key="4">
    <source>
        <dbReference type="Proteomes" id="UP000224567"/>
    </source>
</evidence>
<accession>A0A2G2VUN1</accession>
<dbReference type="PANTHER" id="PTHR47186">
    <property type="entry name" value="LEUCINE-RICH REPEAT-CONTAINING PROTEIN 57"/>
    <property type="match status" value="1"/>
</dbReference>
<feature type="domain" description="Disease resistance R13L4/SHOC-2-like LRR" evidence="2">
    <location>
        <begin position="21"/>
        <end position="178"/>
    </location>
</feature>